<evidence type="ECO:0000313" key="2">
    <source>
        <dbReference type="Proteomes" id="UP001482620"/>
    </source>
</evidence>
<organism evidence="1 2">
    <name type="scientific">Ilyodon furcidens</name>
    <name type="common">goldbreast splitfin</name>
    <dbReference type="NCBI Taxonomy" id="33524"/>
    <lineage>
        <taxon>Eukaryota</taxon>
        <taxon>Metazoa</taxon>
        <taxon>Chordata</taxon>
        <taxon>Craniata</taxon>
        <taxon>Vertebrata</taxon>
        <taxon>Euteleostomi</taxon>
        <taxon>Actinopterygii</taxon>
        <taxon>Neopterygii</taxon>
        <taxon>Teleostei</taxon>
        <taxon>Neoteleostei</taxon>
        <taxon>Acanthomorphata</taxon>
        <taxon>Ovalentaria</taxon>
        <taxon>Atherinomorphae</taxon>
        <taxon>Cyprinodontiformes</taxon>
        <taxon>Goodeidae</taxon>
        <taxon>Ilyodon</taxon>
    </lineage>
</organism>
<comment type="caution">
    <text evidence="1">The sequence shown here is derived from an EMBL/GenBank/DDBJ whole genome shotgun (WGS) entry which is preliminary data.</text>
</comment>
<name>A0ABV0UK82_9TELE</name>
<keyword evidence="2" id="KW-1185">Reference proteome</keyword>
<gene>
    <name evidence="1" type="ORF">ILYODFUR_025898</name>
</gene>
<accession>A0ABV0UK82</accession>
<dbReference type="EMBL" id="JAHRIQ010072729">
    <property type="protein sequence ID" value="MEQ2245274.1"/>
    <property type="molecule type" value="Genomic_DNA"/>
</dbReference>
<reference evidence="1 2" key="1">
    <citation type="submission" date="2021-06" db="EMBL/GenBank/DDBJ databases">
        <authorList>
            <person name="Palmer J.M."/>
        </authorList>
    </citation>
    <scope>NUCLEOTIDE SEQUENCE [LARGE SCALE GENOMIC DNA]</scope>
    <source>
        <strain evidence="2">if_2019</strain>
        <tissue evidence="1">Muscle</tissue>
    </source>
</reference>
<proteinExistence type="predicted"/>
<sequence>MPARSIITHIKTLLMCGVAYIREDETDAEALAQIPLGAISPPSPLLSGRTRTSQAKQIHCQQPKIQRPTGQAGTPDAMHSLTAFFPKSNSTSLPILLRYCQ</sequence>
<dbReference type="Proteomes" id="UP001482620">
    <property type="component" value="Unassembled WGS sequence"/>
</dbReference>
<evidence type="ECO:0000313" key="1">
    <source>
        <dbReference type="EMBL" id="MEQ2245274.1"/>
    </source>
</evidence>
<evidence type="ECO:0008006" key="3">
    <source>
        <dbReference type="Google" id="ProtNLM"/>
    </source>
</evidence>
<protein>
    <recommendedName>
        <fullName evidence="3">Transposase</fullName>
    </recommendedName>
</protein>